<dbReference type="AlphaFoldDB" id="A0A8E7AXU0"/>
<gene>
    <name evidence="1" type="ORF">KHC33_04110</name>
</gene>
<reference evidence="1 2" key="1">
    <citation type="submission" date="2021-05" db="EMBL/GenBank/DDBJ databases">
        <title>A novel Methanospirillum isolate from a pyrite-forming mixed culture.</title>
        <authorList>
            <person name="Bunk B."/>
            <person name="Sproer C."/>
            <person name="Spring S."/>
            <person name="Pester M."/>
        </authorList>
    </citation>
    <scope>NUCLEOTIDE SEQUENCE [LARGE SCALE GENOMIC DNA]</scope>
    <source>
        <strain evidence="1 2">J.3.6.1-F.2.7.3</strain>
    </source>
</reference>
<dbReference type="RefSeq" id="WP_214420497.1">
    <property type="nucleotide sequence ID" value="NZ_CP075546.1"/>
</dbReference>
<keyword evidence="2" id="KW-1185">Reference proteome</keyword>
<dbReference type="GeneID" id="65096340"/>
<evidence type="ECO:0000313" key="2">
    <source>
        <dbReference type="Proteomes" id="UP000680656"/>
    </source>
</evidence>
<accession>A0A8E7AXU0</accession>
<proteinExistence type="predicted"/>
<dbReference type="KEGG" id="mrtj:KHC33_04110"/>
<protein>
    <recommendedName>
        <fullName evidence="3">DUF2971 domain-containing protein</fullName>
    </recommendedName>
</protein>
<evidence type="ECO:0008006" key="3">
    <source>
        <dbReference type="Google" id="ProtNLM"/>
    </source>
</evidence>
<dbReference type="EMBL" id="CP075546">
    <property type="protein sequence ID" value="QVV89707.1"/>
    <property type="molecule type" value="Genomic_DNA"/>
</dbReference>
<name>A0A8E7AXU0_9EURY</name>
<evidence type="ECO:0000313" key="1">
    <source>
        <dbReference type="EMBL" id="QVV89707.1"/>
    </source>
</evidence>
<sequence>MVQNFSKFPIDKKIWRYINVEKFLDIFLNSHLCFIRIDLLNDPTEGMLYYDYLLQKSGDFINSDIIFKNNLSLLKYIAIKENREKLPITPNENLSFDNSISSLQNFDPSILKNHLDRKKELFIQKEKESLKRFFVNCWHVNENESMEMWKIYSNRCGIAIQTTLGSLLDSFPVNIDIDICDVQYDDDLKSFDYISLEKRQIFFKHWAYKFEQEIRCLYFNPSSDDKSIAADVFPLSVDFMKLKPHIIISPYIEPWVVNVIKKISEKFGPNISSIRQSSLPNEKLNKT</sequence>
<organism evidence="1 2">
    <name type="scientific">Methanospirillum purgamenti</name>
    <dbReference type="NCBI Taxonomy" id="2834276"/>
    <lineage>
        <taxon>Archaea</taxon>
        <taxon>Methanobacteriati</taxon>
        <taxon>Methanobacteriota</taxon>
        <taxon>Stenosarchaea group</taxon>
        <taxon>Methanomicrobia</taxon>
        <taxon>Methanomicrobiales</taxon>
        <taxon>Methanospirillaceae</taxon>
        <taxon>Methanospirillum</taxon>
    </lineage>
</organism>
<dbReference type="Proteomes" id="UP000680656">
    <property type="component" value="Chromosome"/>
</dbReference>